<protein>
    <recommendedName>
        <fullName evidence="4">F-box domain-containing protein</fullName>
    </recommendedName>
</protein>
<evidence type="ECO:0008006" key="4">
    <source>
        <dbReference type="Google" id="ProtNLM"/>
    </source>
</evidence>
<dbReference type="AlphaFoldDB" id="A0A9P6CQJ8"/>
<feature type="compositionally biased region" description="Low complexity" evidence="1">
    <location>
        <begin position="354"/>
        <end position="369"/>
    </location>
</feature>
<comment type="caution">
    <text evidence="2">The sequence shown here is derived from an EMBL/GenBank/DDBJ whole genome shotgun (WGS) entry which is preliminary data.</text>
</comment>
<dbReference type="Proteomes" id="UP000807353">
    <property type="component" value="Unassembled WGS sequence"/>
</dbReference>
<feature type="region of interest" description="Disordered" evidence="1">
    <location>
        <begin position="337"/>
        <end position="370"/>
    </location>
</feature>
<accession>A0A9P6CQJ8</accession>
<evidence type="ECO:0000313" key="3">
    <source>
        <dbReference type="Proteomes" id="UP000807353"/>
    </source>
</evidence>
<evidence type="ECO:0000256" key="1">
    <source>
        <dbReference type="SAM" id="MobiDB-lite"/>
    </source>
</evidence>
<gene>
    <name evidence="2" type="ORF">BDZ94DRAFT_692607</name>
</gene>
<evidence type="ECO:0000313" key="2">
    <source>
        <dbReference type="EMBL" id="KAF9468713.1"/>
    </source>
</evidence>
<reference evidence="2" key="1">
    <citation type="submission" date="2020-11" db="EMBL/GenBank/DDBJ databases">
        <authorList>
            <consortium name="DOE Joint Genome Institute"/>
            <person name="Ahrendt S."/>
            <person name="Riley R."/>
            <person name="Andreopoulos W."/>
            <person name="Labutti K."/>
            <person name="Pangilinan J."/>
            <person name="Ruiz-Duenas F.J."/>
            <person name="Barrasa J.M."/>
            <person name="Sanchez-Garcia M."/>
            <person name="Camarero S."/>
            <person name="Miyauchi S."/>
            <person name="Serrano A."/>
            <person name="Linde D."/>
            <person name="Babiker R."/>
            <person name="Drula E."/>
            <person name="Ayuso-Fernandez I."/>
            <person name="Pacheco R."/>
            <person name="Padilla G."/>
            <person name="Ferreira P."/>
            <person name="Barriuso J."/>
            <person name="Kellner H."/>
            <person name="Castanera R."/>
            <person name="Alfaro M."/>
            <person name="Ramirez L."/>
            <person name="Pisabarro A.G."/>
            <person name="Kuo A."/>
            <person name="Tritt A."/>
            <person name="Lipzen A."/>
            <person name="He G."/>
            <person name="Yan M."/>
            <person name="Ng V."/>
            <person name="Cullen D."/>
            <person name="Martin F."/>
            <person name="Rosso M.-N."/>
            <person name="Henrissat B."/>
            <person name="Hibbett D."/>
            <person name="Martinez A.T."/>
            <person name="Grigoriev I.V."/>
        </authorList>
    </citation>
    <scope>NUCLEOTIDE SEQUENCE</scope>
    <source>
        <strain evidence="2">CBS 247.69</strain>
    </source>
</reference>
<name>A0A9P6CQJ8_9AGAR</name>
<sequence length="611" mass="69746">MHHHPPRPTGIYSLPVELITRIFVLGAGYDYPYDGTPFLLKPDKDYYAIPTSNFQLLVSQICQHWRQIALRTSCLWNILHFREPAHFDRAKAFLTRCSGQLLDITVDTVSQQDHIPGITLCREEIQMTFAIIIPYVKRWRAFHLKVRDNECKRAARQHLSTCGPAPNLETLQLYHFEDYRTSQNLYLATYRPPVMVFNNSLPRLRNVSLIGVNLPWAQSPYLAHLHNLELALHPENIRPPYEYWDQMLRNSPELQTLSLHYSGPRVENGDLVWPTNREKIYIETLKNLSLTDLDPDYLCLLMERLILPGVTKLCLDLPDQDFTPFIELLAGAKSPAHSGDPISSSLPSHPSPSTPSTLTPSSPPNGLSPVSATSTLSTNYISLGHAPFPVLSKLETLIITALECSTDSLRSFLRPLEGLRTLEVHFPRVGECFHGLFMETVIMEIEHDETRFDEAPVSEKASMFSPCPRSTSNAAPTSLNIICDPLPAPRHAQIVPLLPRLQTFRIFGLPGEKVAQLIKFRQGPWSQGVKPRSENNRGTSRYAFERVEWVVRWHERRRGKDLVLDRLVDDGWTGEDGRWVKVRAFEDEGEEEEEEDVYDGEMDEDVVEDED</sequence>
<proteinExistence type="predicted"/>
<dbReference type="EMBL" id="MU150232">
    <property type="protein sequence ID" value="KAF9468713.1"/>
    <property type="molecule type" value="Genomic_DNA"/>
</dbReference>
<dbReference type="OrthoDB" id="3352270at2759"/>
<feature type="region of interest" description="Disordered" evidence="1">
    <location>
        <begin position="586"/>
        <end position="611"/>
    </location>
</feature>
<keyword evidence="3" id="KW-1185">Reference proteome</keyword>
<organism evidence="2 3">
    <name type="scientific">Collybia nuda</name>
    <dbReference type="NCBI Taxonomy" id="64659"/>
    <lineage>
        <taxon>Eukaryota</taxon>
        <taxon>Fungi</taxon>
        <taxon>Dikarya</taxon>
        <taxon>Basidiomycota</taxon>
        <taxon>Agaricomycotina</taxon>
        <taxon>Agaricomycetes</taxon>
        <taxon>Agaricomycetidae</taxon>
        <taxon>Agaricales</taxon>
        <taxon>Tricholomatineae</taxon>
        <taxon>Clitocybaceae</taxon>
        <taxon>Collybia</taxon>
    </lineage>
</organism>
<feature type="compositionally biased region" description="Acidic residues" evidence="1">
    <location>
        <begin position="587"/>
        <end position="611"/>
    </location>
</feature>